<evidence type="ECO:0000256" key="8">
    <source>
        <dbReference type="ARBA" id="ARBA00022967"/>
    </source>
</evidence>
<feature type="domain" description="ABC transporter" evidence="13">
    <location>
        <begin position="437"/>
        <end position="625"/>
    </location>
</feature>
<dbReference type="AlphaFoldDB" id="A0AAE0RWI6"/>
<dbReference type="InterPro" id="IPR036640">
    <property type="entry name" value="ABC1_TM_sf"/>
</dbReference>
<evidence type="ECO:0000256" key="7">
    <source>
        <dbReference type="ARBA" id="ARBA00022840"/>
    </source>
</evidence>
<dbReference type="SUPFAM" id="SSF52540">
    <property type="entry name" value="P-loop containing nucleoside triphosphate hydrolases"/>
    <property type="match status" value="1"/>
</dbReference>
<feature type="transmembrane region" description="Helical" evidence="12">
    <location>
        <begin position="89"/>
        <end position="113"/>
    </location>
</feature>
<comment type="similarity">
    <text evidence="2">Belongs to the ABC transporter superfamily. ABCB family. Multidrug resistance exporter (TC 3.A.1.201) subfamily.</text>
</comment>
<dbReference type="GO" id="GO:0090374">
    <property type="term" value="P:oligopeptide export from mitochondrion"/>
    <property type="evidence" value="ECO:0007669"/>
    <property type="project" value="TreeGrafter"/>
</dbReference>
<feature type="transmembrane region" description="Helical" evidence="12">
    <location>
        <begin position="373"/>
        <end position="394"/>
    </location>
</feature>
<keyword evidence="3" id="KW-0813">Transport</keyword>
<evidence type="ECO:0000259" key="13">
    <source>
        <dbReference type="PROSITE" id="PS50893"/>
    </source>
</evidence>
<reference evidence="15" key="1">
    <citation type="journal article" date="2021" name="Genome Biol. Evol.">
        <title>A High-Quality Reference Genome for a Parasitic Bivalve with Doubly Uniparental Inheritance (Bivalvia: Unionida).</title>
        <authorList>
            <person name="Smith C.H."/>
        </authorList>
    </citation>
    <scope>NUCLEOTIDE SEQUENCE</scope>
    <source>
        <strain evidence="15">CHS0354</strain>
    </source>
</reference>
<keyword evidence="16" id="KW-1185">Reference proteome</keyword>
<dbReference type="GO" id="GO:0005743">
    <property type="term" value="C:mitochondrial inner membrane"/>
    <property type="evidence" value="ECO:0007669"/>
    <property type="project" value="TreeGrafter"/>
</dbReference>
<accession>A0AAE0RWI6</accession>
<evidence type="ECO:0000256" key="10">
    <source>
        <dbReference type="ARBA" id="ARBA00023136"/>
    </source>
</evidence>
<dbReference type="PROSITE" id="PS00211">
    <property type="entry name" value="ABC_TRANSPORTER_1"/>
    <property type="match status" value="1"/>
</dbReference>
<comment type="subcellular location">
    <subcellularLocation>
        <location evidence="1">Membrane</location>
        <topology evidence="1">Multi-pass membrane protein</topology>
    </subcellularLocation>
</comment>
<organism evidence="15 16">
    <name type="scientific">Potamilus streckersoni</name>
    <dbReference type="NCBI Taxonomy" id="2493646"/>
    <lineage>
        <taxon>Eukaryota</taxon>
        <taxon>Metazoa</taxon>
        <taxon>Spiralia</taxon>
        <taxon>Lophotrochozoa</taxon>
        <taxon>Mollusca</taxon>
        <taxon>Bivalvia</taxon>
        <taxon>Autobranchia</taxon>
        <taxon>Heteroconchia</taxon>
        <taxon>Palaeoheterodonta</taxon>
        <taxon>Unionida</taxon>
        <taxon>Unionoidea</taxon>
        <taxon>Unionidae</taxon>
        <taxon>Ambleminae</taxon>
        <taxon>Lampsilini</taxon>
        <taxon>Potamilus</taxon>
    </lineage>
</organism>
<dbReference type="Pfam" id="PF00005">
    <property type="entry name" value="ABC_tran"/>
    <property type="match status" value="1"/>
</dbReference>
<evidence type="ECO:0000313" key="16">
    <source>
        <dbReference type="Proteomes" id="UP001195483"/>
    </source>
</evidence>
<evidence type="ECO:0000256" key="3">
    <source>
        <dbReference type="ARBA" id="ARBA00022448"/>
    </source>
</evidence>
<evidence type="ECO:0000256" key="11">
    <source>
        <dbReference type="ARBA" id="ARBA00023180"/>
    </source>
</evidence>
<dbReference type="CDD" id="cd18577">
    <property type="entry name" value="ABC_6TM_Pgp_ABCB1_D1_like"/>
    <property type="match status" value="1"/>
</dbReference>
<dbReference type="SMART" id="SM00382">
    <property type="entry name" value="AAA"/>
    <property type="match status" value="1"/>
</dbReference>
<keyword evidence="9 12" id="KW-1133">Transmembrane helix</keyword>
<dbReference type="EMBL" id="JAEAOA010000217">
    <property type="protein sequence ID" value="KAK3580600.1"/>
    <property type="molecule type" value="Genomic_DNA"/>
</dbReference>
<dbReference type="Pfam" id="PF00664">
    <property type="entry name" value="ABC_membrane"/>
    <property type="match status" value="1"/>
</dbReference>
<evidence type="ECO:0000256" key="1">
    <source>
        <dbReference type="ARBA" id="ARBA00004141"/>
    </source>
</evidence>
<dbReference type="PANTHER" id="PTHR43394">
    <property type="entry name" value="ATP-DEPENDENT PERMEASE MDL1, MITOCHONDRIAL"/>
    <property type="match status" value="1"/>
</dbReference>
<feature type="transmembrane region" description="Helical" evidence="12">
    <location>
        <begin position="336"/>
        <end position="361"/>
    </location>
</feature>
<evidence type="ECO:0000256" key="12">
    <source>
        <dbReference type="SAM" id="Phobius"/>
    </source>
</evidence>
<sequence length="625" mass="69769">MSTSYSLNQANGESTQNHEKAAKGIFIKIDPNERTENANGWLKEKKGNELDLTSTEVKVVDKKNKEKDGKTPPSVGIFDLFRYADKWDAVLLIFGMIFTFGTGIGFPINMIVYGDVATGFIYNDVYKTKFMHPKENATFSYGDQYKDVFAYVVNYNFTLYFCMIGLGSVICAYFEFVFWNLAAERQMNRIRKRFYQSVMRQEIGWFDTHKVGELGNVFTQDMQDLASGYGDKTAVFFQWITTWLACYVVALVKGWKLALATISVSPFLVIVGALAVRWLKNTSVEELKAYSSAGAVAEEVFGAIRTVTAFNGQEKETQRFEQRLAGAHSMATRKGLAFGMSTGAFWFFIFAIMSIAFWYGIELVILKEPGFEPGNVITIFFSVMIGTMSLAQAFPALETISASRAAAARVFEIIERKSYIDVTSDTGTKPSTVRGNIEIKDIHFHYPSRPDIKVLKGLSLRVDVGKTVALVGSSGSGKSTVVQLIQRFYNPQQGQVLIDGNDITDLNLKWLREQIGVVSQEPVLFATTIKENIRYGRTDVTDKEIEEAAREANAHEFISKFPKGYDTPVGDRGAQMSGGQKQRIAIARALVRNPKILLLDEATSALDNESEAIVQMALEKANILL</sequence>
<dbReference type="PROSITE" id="PS50893">
    <property type="entry name" value="ABC_TRANSPORTER_2"/>
    <property type="match status" value="1"/>
</dbReference>
<dbReference type="PROSITE" id="PS50929">
    <property type="entry name" value="ABC_TM1F"/>
    <property type="match status" value="1"/>
</dbReference>
<keyword evidence="6" id="KW-0547">Nucleotide-binding</keyword>
<dbReference type="InterPro" id="IPR039421">
    <property type="entry name" value="Type_1_exporter"/>
</dbReference>
<evidence type="ECO:0000259" key="14">
    <source>
        <dbReference type="PROSITE" id="PS50929"/>
    </source>
</evidence>
<gene>
    <name evidence="15" type="ORF">CHS0354_002698</name>
</gene>
<dbReference type="SUPFAM" id="SSF90123">
    <property type="entry name" value="ABC transporter transmembrane region"/>
    <property type="match status" value="1"/>
</dbReference>
<evidence type="ECO:0000256" key="6">
    <source>
        <dbReference type="ARBA" id="ARBA00022741"/>
    </source>
</evidence>
<proteinExistence type="inferred from homology"/>
<protein>
    <submittedName>
        <fullName evidence="15">Uncharacterized protein</fullName>
    </submittedName>
</protein>
<evidence type="ECO:0000256" key="4">
    <source>
        <dbReference type="ARBA" id="ARBA00022692"/>
    </source>
</evidence>
<dbReference type="PANTHER" id="PTHR43394:SF27">
    <property type="entry name" value="ATP-DEPENDENT TRANSLOCASE ABCB1-LIKE"/>
    <property type="match status" value="1"/>
</dbReference>
<dbReference type="GO" id="GO:0016887">
    <property type="term" value="F:ATP hydrolysis activity"/>
    <property type="evidence" value="ECO:0007669"/>
    <property type="project" value="InterPro"/>
</dbReference>
<dbReference type="GO" id="GO:0015421">
    <property type="term" value="F:ABC-type oligopeptide transporter activity"/>
    <property type="evidence" value="ECO:0007669"/>
    <property type="project" value="TreeGrafter"/>
</dbReference>
<dbReference type="InterPro" id="IPR017871">
    <property type="entry name" value="ABC_transporter-like_CS"/>
</dbReference>
<dbReference type="CDD" id="cd03249">
    <property type="entry name" value="ABC_MTABC3_MDL1_MDL2"/>
    <property type="match status" value="1"/>
</dbReference>
<dbReference type="InterPro" id="IPR027417">
    <property type="entry name" value="P-loop_NTPase"/>
</dbReference>
<keyword evidence="11" id="KW-0325">Glycoprotein</keyword>
<evidence type="ECO:0000256" key="5">
    <source>
        <dbReference type="ARBA" id="ARBA00022737"/>
    </source>
</evidence>
<dbReference type="Gene3D" id="1.20.1560.10">
    <property type="entry name" value="ABC transporter type 1, transmembrane domain"/>
    <property type="match status" value="1"/>
</dbReference>
<feature type="domain" description="ABC transmembrane type-1" evidence="14">
    <location>
        <begin position="93"/>
        <end position="402"/>
    </location>
</feature>
<dbReference type="InterPro" id="IPR011527">
    <property type="entry name" value="ABC1_TM_dom"/>
</dbReference>
<dbReference type="GO" id="GO:0005524">
    <property type="term" value="F:ATP binding"/>
    <property type="evidence" value="ECO:0007669"/>
    <property type="project" value="UniProtKB-KW"/>
</dbReference>
<dbReference type="InterPro" id="IPR003439">
    <property type="entry name" value="ABC_transporter-like_ATP-bd"/>
</dbReference>
<dbReference type="InterPro" id="IPR003593">
    <property type="entry name" value="AAA+_ATPase"/>
</dbReference>
<dbReference type="FunFam" id="1.20.1560.10:FF:000018">
    <property type="entry name" value="ATP-binding cassette subfamily B member 11"/>
    <property type="match status" value="1"/>
</dbReference>
<keyword evidence="8" id="KW-1278">Translocase</keyword>
<evidence type="ECO:0000256" key="9">
    <source>
        <dbReference type="ARBA" id="ARBA00022989"/>
    </source>
</evidence>
<evidence type="ECO:0000256" key="2">
    <source>
        <dbReference type="ARBA" id="ARBA00007577"/>
    </source>
</evidence>
<dbReference type="Proteomes" id="UP001195483">
    <property type="component" value="Unassembled WGS sequence"/>
</dbReference>
<keyword evidence="5" id="KW-0677">Repeat</keyword>
<reference evidence="15" key="2">
    <citation type="journal article" date="2021" name="Genome Biol. Evol.">
        <title>Developing a high-quality reference genome for a parasitic bivalve with doubly uniparental inheritance (Bivalvia: Unionida).</title>
        <authorList>
            <person name="Smith C.H."/>
        </authorList>
    </citation>
    <scope>NUCLEOTIDE SEQUENCE</scope>
    <source>
        <strain evidence="15">CHS0354</strain>
        <tissue evidence="15">Mantle</tissue>
    </source>
</reference>
<dbReference type="FunFam" id="3.40.50.300:FF:000479">
    <property type="entry name" value="Multidrug resistance protein 1A"/>
    <property type="match status" value="1"/>
</dbReference>
<evidence type="ECO:0000313" key="15">
    <source>
        <dbReference type="EMBL" id="KAK3580600.1"/>
    </source>
</evidence>
<dbReference type="Gene3D" id="3.40.50.300">
    <property type="entry name" value="P-loop containing nucleotide triphosphate hydrolases"/>
    <property type="match status" value="1"/>
</dbReference>
<keyword evidence="7" id="KW-0067">ATP-binding</keyword>
<keyword evidence="4 12" id="KW-0812">Transmembrane</keyword>
<comment type="caution">
    <text evidence="15">The sequence shown here is derived from an EMBL/GenBank/DDBJ whole genome shotgun (WGS) entry which is preliminary data.</text>
</comment>
<keyword evidence="10 12" id="KW-0472">Membrane</keyword>
<feature type="transmembrane region" description="Helical" evidence="12">
    <location>
        <begin position="234"/>
        <end position="252"/>
    </location>
</feature>
<feature type="transmembrane region" description="Helical" evidence="12">
    <location>
        <begin position="258"/>
        <end position="279"/>
    </location>
</feature>
<reference evidence="15" key="3">
    <citation type="submission" date="2023-05" db="EMBL/GenBank/DDBJ databases">
        <authorList>
            <person name="Smith C.H."/>
        </authorList>
    </citation>
    <scope>NUCLEOTIDE SEQUENCE</scope>
    <source>
        <strain evidence="15">CHS0354</strain>
        <tissue evidence="15">Mantle</tissue>
    </source>
</reference>
<name>A0AAE0RWI6_9BIVA</name>
<feature type="transmembrane region" description="Helical" evidence="12">
    <location>
        <begin position="157"/>
        <end position="183"/>
    </location>
</feature>